<keyword evidence="1" id="KW-1133">Transmembrane helix</keyword>
<gene>
    <name evidence="3" type="ORF">N7492_003845</name>
</gene>
<dbReference type="SMART" id="SM00672">
    <property type="entry name" value="CAP10"/>
    <property type="match status" value="1"/>
</dbReference>
<reference evidence="3" key="2">
    <citation type="journal article" date="2023" name="IMA Fungus">
        <title>Comparative genomic study of the Penicillium genus elucidates a diverse pangenome and 15 lateral gene transfer events.</title>
        <authorList>
            <person name="Petersen C."/>
            <person name="Sorensen T."/>
            <person name="Nielsen M.R."/>
            <person name="Sondergaard T.E."/>
            <person name="Sorensen J.L."/>
            <person name="Fitzpatrick D.A."/>
            <person name="Frisvad J.C."/>
            <person name="Nielsen K.L."/>
        </authorList>
    </citation>
    <scope>NUCLEOTIDE SEQUENCE</scope>
    <source>
        <strain evidence="3">IBT 21917</strain>
    </source>
</reference>
<sequence>MLPFLLTSRSRVFLLVIAGFFLLAIVLQLYSGTSVPSTILQHVNSGTKPTLKSHDDLNAVPHPIDHLIRHAEEEWKRLQSDQVSTLADASRKYRERRGRHPPPGFDQWFSYAHGRGAVFIEELFDQIYDDLSPFWGLRPQEMRRQASGFDPRIIVRNHTLSSVGRTGVNWLKIWSDIISKFQDFLPDMDIALNGMDEPRIITPWETLSDYRKQDLVRRNLTNPEDAVTEYMDLPAFDAENPPPSWAPPFRGPGTPYWDIMRGGCPPESPGRTSNIAHLDFANPPRDFFNYRNVSKTGYMEDFERSKDPCWRPELQAMHGSFIEPTSISTTHELFPMFGGSKLTVNNEILLPPPVYYQDNPNYSGGWENQGGPWVDKNDTVFWRGIASGGRNRAENWTGFQRHRLVSMLNGTSVSMTNGSSSHGTNFRQPDYQYYNVWAGIDGTLPEFLNDHCDLGLVDMCCFPGEGSNKCSYTDQYFSLVEGKSMKDMYAYKYLPDVDGNSFSGRYRAFLFSTSLPIKATIYKEWHDSRLIPWAHFVPMDSLYMDVYGILQYFIGYKGHNGHDQQAEKIAMNGKRWAEQVLRIEDMEIYVFRLLLEYARLSDDRRDSLAFVGDLQL</sequence>
<accession>A0A9W9ILB1</accession>
<keyword evidence="4" id="KW-1185">Reference proteome</keyword>
<dbReference type="InterPro" id="IPR051091">
    <property type="entry name" value="O-Glucosyltr/Glycosyltrsf_90"/>
</dbReference>
<keyword evidence="1" id="KW-0812">Transmembrane</keyword>
<comment type="caution">
    <text evidence="3">The sequence shown here is derived from an EMBL/GenBank/DDBJ whole genome shotgun (WGS) entry which is preliminary data.</text>
</comment>
<dbReference type="PANTHER" id="PTHR12203:SF22">
    <property type="entry name" value="CAPSULE ASSOCIATED PROTEIN"/>
    <property type="match status" value="1"/>
</dbReference>
<dbReference type="PANTHER" id="PTHR12203">
    <property type="entry name" value="KDEL LYS-ASP-GLU-LEU CONTAINING - RELATED"/>
    <property type="match status" value="1"/>
</dbReference>
<dbReference type="AlphaFoldDB" id="A0A9W9ILB1"/>
<dbReference type="InterPro" id="IPR006598">
    <property type="entry name" value="CAP10"/>
</dbReference>
<keyword evidence="1" id="KW-0472">Membrane</keyword>
<dbReference type="OrthoDB" id="541052at2759"/>
<feature type="transmembrane region" description="Helical" evidence="1">
    <location>
        <begin position="12"/>
        <end position="30"/>
    </location>
</feature>
<reference evidence="3" key="1">
    <citation type="submission" date="2022-11" db="EMBL/GenBank/DDBJ databases">
        <authorList>
            <person name="Petersen C."/>
        </authorList>
    </citation>
    <scope>NUCLEOTIDE SEQUENCE</scope>
    <source>
        <strain evidence="3">IBT 21917</strain>
    </source>
</reference>
<feature type="domain" description="Glycosyl transferase CAP10" evidence="2">
    <location>
        <begin position="298"/>
        <end position="604"/>
    </location>
</feature>
<dbReference type="Proteomes" id="UP001146351">
    <property type="component" value="Unassembled WGS sequence"/>
</dbReference>
<evidence type="ECO:0000259" key="2">
    <source>
        <dbReference type="SMART" id="SM00672"/>
    </source>
</evidence>
<dbReference type="EMBL" id="JAPQKO010000002">
    <property type="protein sequence ID" value="KAJ5180635.1"/>
    <property type="molecule type" value="Genomic_DNA"/>
</dbReference>
<evidence type="ECO:0000313" key="4">
    <source>
        <dbReference type="Proteomes" id="UP001146351"/>
    </source>
</evidence>
<protein>
    <submittedName>
        <fullName evidence="3">Endoplasmic reticulum-resident kdel protein</fullName>
    </submittedName>
</protein>
<name>A0A9W9ILB1_9EURO</name>
<evidence type="ECO:0000313" key="3">
    <source>
        <dbReference type="EMBL" id="KAJ5180635.1"/>
    </source>
</evidence>
<proteinExistence type="predicted"/>
<dbReference type="Pfam" id="PF05686">
    <property type="entry name" value="Glyco_transf_90"/>
    <property type="match status" value="1"/>
</dbReference>
<evidence type="ECO:0000256" key="1">
    <source>
        <dbReference type="SAM" id="Phobius"/>
    </source>
</evidence>
<organism evidence="3 4">
    <name type="scientific">Penicillium capsulatum</name>
    <dbReference type="NCBI Taxonomy" id="69766"/>
    <lineage>
        <taxon>Eukaryota</taxon>
        <taxon>Fungi</taxon>
        <taxon>Dikarya</taxon>
        <taxon>Ascomycota</taxon>
        <taxon>Pezizomycotina</taxon>
        <taxon>Eurotiomycetes</taxon>
        <taxon>Eurotiomycetidae</taxon>
        <taxon>Eurotiales</taxon>
        <taxon>Aspergillaceae</taxon>
        <taxon>Penicillium</taxon>
    </lineage>
</organism>